<dbReference type="Proteomes" id="UP000029734">
    <property type="component" value="Unassembled WGS sequence"/>
</dbReference>
<sequence>MNKAAESILNEIWTQLLMIYKKEKERIDSLKGLSPLHSGIMDYVRVSFIKSTSYSTTDQIALDIYIPLSFSDDSYKVDADPNMEELSDDILINEFYPALRARMDQIFTSDEYSEHFFGYQLQLVLECKRETSSLLHQEYLRNEVKLDKLKQQLSRFIETKVWKDLPVLPSDKDEFFFSRHLMNPDLMEQDPAVIEPLIHRLNEKLITNHKHREKWLYTYVSAFKEWAEEQFLDQYFERTGNFGIERTLLPDDKRPALQPREMDFFLYTALHIGQIEPVTRKLYLELAVQLDSEQASAYLTKGSGHFEAGHAGSLMSGKANDIMQSIEIRINSEEEAAYREALEYICDLLRQGFPKAYQLKLKSTEKHWLPVKTLAKSNLHQFFANSLQYEALFPLLAEYAELAMKEFAWYGDVESGIKSVMPGTYAVFGLGLVSDTYFPLVRRYMELVDSEHQSAQDGYAEAFVESHGLNAGGMHTFVSILLGGNDLAKPVKGIAINTAELADALILALEDKADHQRDFINYRIFGSEKKLIAVLKQAESPLKERLEVLMKKSGTQITR</sequence>
<comment type="caution">
    <text evidence="1">The sequence shown here is derived from an EMBL/GenBank/DDBJ whole genome shotgun (WGS) entry which is preliminary data.</text>
</comment>
<protein>
    <submittedName>
        <fullName evidence="1">Uncharacterized protein</fullName>
    </submittedName>
</protein>
<reference evidence="1 2" key="1">
    <citation type="submission" date="2014-08" db="EMBL/GenBank/DDBJ databases">
        <authorList>
            <person name="den Bakker H.C."/>
        </authorList>
    </citation>
    <scope>NUCLEOTIDE SEQUENCE [LARGE SCALE GENOMIC DNA]</scope>
    <source>
        <strain evidence="1 2">DSM 18334</strain>
    </source>
</reference>
<reference evidence="1 2" key="2">
    <citation type="submission" date="2014-10" db="EMBL/GenBank/DDBJ databases">
        <title>Comparative genomics of the Paenibacillus odorifer group.</title>
        <authorList>
            <person name="Tsai Y.-C."/>
            <person name="Martin N."/>
            <person name="Korlach J."/>
            <person name="Wiedmann M."/>
        </authorList>
    </citation>
    <scope>NUCLEOTIDE SEQUENCE [LARGE SCALE GENOMIC DNA]</scope>
    <source>
        <strain evidence="1 2">DSM 18334</strain>
    </source>
</reference>
<name>A0A098MET6_9BACL</name>
<evidence type="ECO:0000313" key="1">
    <source>
        <dbReference type="EMBL" id="KGE21044.1"/>
    </source>
</evidence>
<dbReference type="EMBL" id="JQCR01000001">
    <property type="protein sequence ID" value="KGE21044.1"/>
    <property type="molecule type" value="Genomic_DNA"/>
</dbReference>
<accession>A0A098MET6</accession>
<gene>
    <name evidence="1" type="ORF">PWYN_02490</name>
</gene>
<dbReference type="InterPro" id="IPR046136">
    <property type="entry name" value="DUF6138"/>
</dbReference>
<dbReference type="Pfam" id="PF19635">
    <property type="entry name" value="DUF6138"/>
    <property type="match status" value="1"/>
</dbReference>
<dbReference type="AlphaFoldDB" id="A0A098MET6"/>
<evidence type="ECO:0000313" key="2">
    <source>
        <dbReference type="Proteomes" id="UP000029734"/>
    </source>
</evidence>
<keyword evidence="2" id="KW-1185">Reference proteome</keyword>
<dbReference type="OrthoDB" id="1089802at2"/>
<dbReference type="eggNOG" id="ENOG502Z8QV">
    <property type="taxonomic scope" value="Bacteria"/>
</dbReference>
<dbReference type="RefSeq" id="WP_036647940.1">
    <property type="nucleotide sequence ID" value="NZ_JQCR01000001.1"/>
</dbReference>
<organism evidence="1 2">
    <name type="scientific">Paenibacillus wynnii</name>
    <dbReference type="NCBI Taxonomy" id="268407"/>
    <lineage>
        <taxon>Bacteria</taxon>
        <taxon>Bacillati</taxon>
        <taxon>Bacillota</taxon>
        <taxon>Bacilli</taxon>
        <taxon>Bacillales</taxon>
        <taxon>Paenibacillaceae</taxon>
        <taxon>Paenibacillus</taxon>
    </lineage>
</organism>
<proteinExistence type="predicted"/>